<evidence type="ECO:0000313" key="6">
    <source>
        <dbReference type="Proteomes" id="UP000091956"/>
    </source>
</evidence>
<dbReference type="STRING" id="342668.A0A2P2SXZ7"/>
<keyword evidence="6" id="KW-1185">Reference proteome</keyword>
<dbReference type="CDD" id="cd12148">
    <property type="entry name" value="fungal_TF_MHR"/>
    <property type="match status" value="1"/>
</dbReference>
<dbReference type="PANTHER" id="PTHR46910">
    <property type="entry name" value="TRANSCRIPTION FACTOR PDR1"/>
    <property type="match status" value="1"/>
</dbReference>
<feature type="compositionally biased region" description="Acidic residues" evidence="3">
    <location>
        <begin position="62"/>
        <end position="103"/>
    </location>
</feature>
<feature type="region of interest" description="Disordered" evidence="3">
    <location>
        <begin position="241"/>
        <end position="277"/>
    </location>
</feature>
<feature type="compositionally biased region" description="Basic and acidic residues" evidence="3">
    <location>
        <begin position="124"/>
        <end position="135"/>
    </location>
</feature>
<feature type="compositionally biased region" description="Basic and acidic residues" evidence="3">
    <location>
        <begin position="969"/>
        <end position="980"/>
    </location>
</feature>
<feature type="region of interest" description="Disordered" evidence="3">
    <location>
        <begin position="920"/>
        <end position="980"/>
    </location>
</feature>
<organism evidence="5 6">
    <name type="scientific">Pseudogymnoascus verrucosus</name>
    <dbReference type="NCBI Taxonomy" id="342668"/>
    <lineage>
        <taxon>Eukaryota</taxon>
        <taxon>Fungi</taxon>
        <taxon>Dikarya</taxon>
        <taxon>Ascomycota</taxon>
        <taxon>Pezizomycotina</taxon>
        <taxon>Leotiomycetes</taxon>
        <taxon>Thelebolales</taxon>
        <taxon>Thelebolaceae</taxon>
        <taxon>Pseudogymnoascus</taxon>
    </lineage>
</organism>
<dbReference type="PANTHER" id="PTHR46910:SF12">
    <property type="entry name" value="REGULATORY PROTEIN CAT8"/>
    <property type="match status" value="1"/>
</dbReference>
<evidence type="ECO:0000256" key="3">
    <source>
        <dbReference type="SAM" id="MobiDB-lite"/>
    </source>
</evidence>
<feature type="region of interest" description="Disordered" evidence="3">
    <location>
        <begin position="796"/>
        <end position="821"/>
    </location>
</feature>
<gene>
    <name evidence="5" type="ORF">VE01_00135</name>
</gene>
<dbReference type="Proteomes" id="UP000091956">
    <property type="component" value="Unassembled WGS sequence"/>
</dbReference>
<dbReference type="RefSeq" id="XP_018135454.1">
    <property type="nucleotide sequence ID" value="XM_018269668.1"/>
</dbReference>
<dbReference type="SMART" id="SM00906">
    <property type="entry name" value="Fungal_trans"/>
    <property type="match status" value="1"/>
</dbReference>
<dbReference type="Pfam" id="PF00172">
    <property type="entry name" value="Zn_clus"/>
    <property type="match status" value="1"/>
</dbReference>
<dbReference type="Gene3D" id="4.10.240.10">
    <property type="entry name" value="Zn(2)-C6 fungal-type DNA-binding domain"/>
    <property type="match status" value="1"/>
</dbReference>
<feature type="domain" description="Zn(2)-C6 fungal-type" evidence="4">
    <location>
        <begin position="160"/>
        <end position="190"/>
    </location>
</feature>
<dbReference type="GO" id="GO:0008270">
    <property type="term" value="F:zinc ion binding"/>
    <property type="evidence" value="ECO:0007669"/>
    <property type="project" value="InterPro"/>
</dbReference>
<dbReference type="CDD" id="cd00067">
    <property type="entry name" value="GAL4"/>
    <property type="match status" value="1"/>
</dbReference>
<name>A0A2P2SXZ7_9PEZI</name>
<feature type="region of interest" description="Disordered" evidence="3">
    <location>
        <begin position="857"/>
        <end position="888"/>
    </location>
</feature>
<proteinExistence type="predicted"/>
<protein>
    <recommendedName>
        <fullName evidence="4">Zn(2)-C6 fungal-type domain-containing protein</fullName>
    </recommendedName>
</protein>
<dbReference type="AlphaFoldDB" id="A0A2P2SXZ7"/>
<dbReference type="InterPro" id="IPR050987">
    <property type="entry name" value="AtrR-like"/>
</dbReference>
<evidence type="ECO:0000313" key="5">
    <source>
        <dbReference type="EMBL" id="OBU01722.1"/>
    </source>
</evidence>
<evidence type="ECO:0000256" key="1">
    <source>
        <dbReference type="ARBA" id="ARBA00022723"/>
    </source>
</evidence>
<reference evidence="5 6" key="1">
    <citation type="submission" date="2016-03" db="EMBL/GenBank/DDBJ databases">
        <title>Comparative genomics of Pseudogymnoascus destructans, the fungus causing white-nose syndrome of bats.</title>
        <authorList>
            <person name="Palmer J.M."/>
            <person name="Drees K.P."/>
            <person name="Foster J.T."/>
            <person name="Lindner D.L."/>
        </authorList>
    </citation>
    <scope>NUCLEOTIDE SEQUENCE [LARGE SCALE GENOMIC DNA]</scope>
    <source>
        <strain evidence="5 6">UAMH 10579</strain>
    </source>
</reference>
<dbReference type="SUPFAM" id="SSF57701">
    <property type="entry name" value="Zn2/Cys6 DNA-binding domain"/>
    <property type="match status" value="1"/>
</dbReference>
<dbReference type="GeneID" id="28833521"/>
<dbReference type="EMBL" id="KV460206">
    <property type="protein sequence ID" value="OBU01722.1"/>
    <property type="molecule type" value="Genomic_DNA"/>
</dbReference>
<dbReference type="SMART" id="SM00066">
    <property type="entry name" value="GAL4"/>
    <property type="match status" value="1"/>
</dbReference>
<dbReference type="CDD" id="cd15485">
    <property type="entry name" value="ZIP_Cat8"/>
    <property type="match status" value="1"/>
</dbReference>
<dbReference type="InterPro" id="IPR007219">
    <property type="entry name" value="XnlR_reg_dom"/>
</dbReference>
<reference evidence="6" key="2">
    <citation type="journal article" date="2018" name="Nat. Commun.">
        <title>Extreme sensitivity to ultraviolet light in the fungal pathogen causing white-nose syndrome of bats.</title>
        <authorList>
            <person name="Palmer J.M."/>
            <person name="Drees K.P."/>
            <person name="Foster J.T."/>
            <person name="Lindner D.L."/>
        </authorList>
    </citation>
    <scope>NUCLEOTIDE SEQUENCE [LARGE SCALE GENOMIC DNA]</scope>
    <source>
        <strain evidence="6">UAMH 10579</strain>
    </source>
</reference>
<feature type="region of interest" description="Disordered" evidence="3">
    <location>
        <begin position="124"/>
        <end position="154"/>
    </location>
</feature>
<feature type="region of interest" description="Disordered" evidence="3">
    <location>
        <begin position="60"/>
        <end position="109"/>
    </location>
</feature>
<dbReference type="GO" id="GO:0006351">
    <property type="term" value="P:DNA-templated transcription"/>
    <property type="evidence" value="ECO:0007669"/>
    <property type="project" value="InterPro"/>
</dbReference>
<keyword evidence="2" id="KW-0539">Nucleus</keyword>
<dbReference type="GO" id="GO:0000981">
    <property type="term" value="F:DNA-binding transcription factor activity, RNA polymerase II-specific"/>
    <property type="evidence" value="ECO:0007669"/>
    <property type="project" value="InterPro"/>
</dbReference>
<dbReference type="PROSITE" id="PS50048">
    <property type="entry name" value="ZN2_CY6_FUNGAL_2"/>
    <property type="match status" value="1"/>
</dbReference>
<feature type="compositionally biased region" description="Polar residues" evidence="3">
    <location>
        <begin position="242"/>
        <end position="255"/>
    </location>
</feature>
<dbReference type="GO" id="GO:0003677">
    <property type="term" value="F:DNA binding"/>
    <property type="evidence" value="ECO:0007669"/>
    <property type="project" value="InterPro"/>
</dbReference>
<dbReference type="OrthoDB" id="10001928at2759"/>
<dbReference type="Pfam" id="PF04082">
    <property type="entry name" value="Fungal_trans"/>
    <property type="match status" value="1"/>
</dbReference>
<feature type="compositionally biased region" description="Low complexity" evidence="3">
    <location>
        <begin position="136"/>
        <end position="148"/>
    </location>
</feature>
<dbReference type="InterPro" id="IPR001138">
    <property type="entry name" value="Zn2Cys6_DnaBD"/>
</dbReference>
<dbReference type="PROSITE" id="PS00463">
    <property type="entry name" value="ZN2_CY6_FUNGAL_1"/>
    <property type="match status" value="1"/>
</dbReference>
<keyword evidence="1" id="KW-0479">Metal-binding</keyword>
<feature type="compositionally biased region" description="Polar residues" evidence="3">
    <location>
        <begin position="801"/>
        <end position="821"/>
    </location>
</feature>
<dbReference type="InterPro" id="IPR036864">
    <property type="entry name" value="Zn2-C6_fun-type_DNA-bd_sf"/>
</dbReference>
<sequence length="980" mass="109504">MCEQITLTFNCGCRKPSTIRTCGYAGQKGHRVFDTGKRKTQARLCDECYIASRYGFSGCEAWGEDEEEDEKEDEKEDEEEEEEEEEGDEEEEEEEDEEEEDKEEEYKKEEYKKEGWRHKICTKRGSEMDDQREVSESGQAGQGSSSDGPALTGSGRAIQACDRCRMKKVRCDGIVPTCGRCQAAGLECLTMVKLTRKSYPRSYTESIEERLRIVEGEAQKMRAESAAKDTKIQELELAMRSRSVSHVQSHAQSPKNQDHTPRALGLTSSGRRDNRAKPRAITVDDSICREVGRMNSDRGGVGRYIGSSSGIFFVGMAEQRFSTLKSNIQWKIGHDLLKVETDDHSVEYKVYPTQLRKDFLQELPPYETAKRCCEAWFEFWRYIFPILHRPTFMGNLELMYFKRQTSPDVDIPAEIFGILYMILALGSRQIQLTSGSTDDGPHVRSSGDDTIYFEKAMSYYDAVIKLGTLRTVQFLELQALWYVFTGKRSLALQTTGSVVKLSLELGLHRYSRRFDFNPVTTEIRKRMFWVCYILDSFLSAIAGSPKSLRDQDIDADGPSEVDDDLVSAEGYVAALPGEPTGMMAFVALVKVARILSQTLETLYTTTNRAGTPAKIRSLDRLLDQWANILPDHLQVSFANMALMSPEEALADLGQGAPEVVFIQLVYLYARLVIHRPALSFKPQTDQSQASLLKCMEVNIQTLLLLSHFKQYILIFDINPGAHVYTVWQCGLMLMYGLLELRDAKEKHGTTGTTKFELAARQSTHTCLELLEHMVSCGRDGERVRAQNIRDILTATAPLLQPASTPEPSSSTGGVEGGSNVSSAYATAPQLSSGNQQHPSTPFSKLLSFKDNLLGSGSPLTSQTLNHPSGFTSSNMLQSDPETPSQPTLNQNVCLDFSNDLIHPYYRFGIADNPMFLPNSPRHRGTPASATAPRDIWDDPVFAYSGSPPVEPYGQAAGGAGRSDLTDDGPDPKRTRFENTS</sequence>
<accession>A0A2P2SXZ7</accession>
<evidence type="ECO:0000256" key="2">
    <source>
        <dbReference type="ARBA" id="ARBA00023242"/>
    </source>
</evidence>
<evidence type="ECO:0000259" key="4">
    <source>
        <dbReference type="PROSITE" id="PS50048"/>
    </source>
</evidence>